<dbReference type="OrthoDB" id="277109at2759"/>
<dbReference type="GO" id="GO:0000974">
    <property type="term" value="C:Prp19 complex"/>
    <property type="evidence" value="ECO:0007669"/>
    <property type="project" value="EnsemblFungi"/>
</dbReference>
<accession>Q75EM8</accession>
<evidence type="ECO:0000256" key="2">
    <source>
        <dbReference type="ARBA" id="ARBA00005287"/>
    </source>
</evidence>
<dbReference type="GO" id="GO:0005681">
    <property type="term" value="C:spliceosomal complex"/>
    <property type="evidence" value="ECO:0000318"/>
    <property type="project" value="GO_Central"/>
</dbReference>
<organism evidence="4 5">
    <name type="scientific">Eremothecium gossypii (strain ATCC 10895 / CBS 109.51 / FGSC 9923 / NRRL Y-1056)</name>
    <name type="common">Yeast</name>
    <name type="synonym">Ashbya gossypii</name>
    <dbReference type="NCBI Taxonomy" id="284811"/>
    <lineage>
        <taxon>Eukaryota</taxon>
        <taxon>Fungi</taxon>
        <taxon>Dikarya</taxon>
        <taxon>Ascomycota</taxon>
        <taxon>Saccharomycotina</taxon>
        <taxon>Saccharomycetes</taxon>
        <taxon>Saccharomycetales</taxon>
        <taxon>Saccharomycetaceae</taxon>
        <taxon>Eremothecium</taxon>
    </lineage>
</organism>
<dbReference type="HOGENOM" id="CLU_087132_1_1_1"/>
<dbReference type="STRING" id="284811.Q75EM8"/>
<evidence type="ECO:0000256" key="3">
    <source>
        <dbReference type="ARBA" id="ARBA00023242"/>
    </source>
</evidence>
<dbReference type="KEGG" id="ago:AGOS_AAR051C"/>
<dbReference type="PANTHER" id="PTHR19411">
    <property type="entry name" value="PROTEIN BUD31-RELATED"/>
    <property type="match status" value="1"/>
</dbReference>
<evidence type="ECO:0000313" key="4">
    <source>
        <dbReference type="EMBL" id="AAS50416.2"/>
    </source>
</evidence>
<proteinExistence type="inferred from homology"/>
<dbReference type="RefSeq" id="NP_982592.2">
    <property type="nucleotide sequence ID" value="NM_207945.2"/>
</dbReference>
<sequence length="148" mass="16932">MPRPPRSPPPAGFDKVEPTLAAFAEQLRDLQGVSAPRGPRASAAAWPVFRVTHERSRYVYTMYHRRRAISRALYDWLLRHRYADRYLIAKWRKQGYEKLCCLRCIQPGESQYGHTCICRVPRAALELQSGAAFEQCTRCGCRGCASTD</sequence>
<keyword evidence="3" id="KW-0539">Nucleus</keyword>
<protein>
    <submittedName>
        <fullName evidence="4">AAR051Cp</fullName>
    </submittedName>
</protein>
<gene>
    <name evidence="4" type="ORF">AGOS_AAR051C</name>
</gene>
<evidence type="ECO:0000313" key="5">
    <source>
        <dbReference type="Proteomes" id="UP000000591"/>
    </source>
</evidence>
<comment type="similarity">
    <text evidence="2">Belongs to the BUD31 (G10) family.</text>
</comment>
<dbReference type="InterPro" id="IPR001748">
    <property type="entry name" value="BUD31"/>
</dbReference>
<dbReference type="GeneID" id="4618815"/>
<reference evidence="5" key="2">
    <citation type="journal article" date="2013" name="G3 (Bethesda)">
        <title>Genomes of Ashbya fungi isolated from insects reveal four mating-type loci, numerous translocations, lack of transposons, and distinct gene duplications.</title>
        <authorList>
            <person name="Dietrich F.S."/>
            <person name="Voegeli S."/>
            <person name="Kuo S."/>
            <person name="Philippsen P."/>
        </authorList>
    </citation>
    <scope>GENOME REANNOTATION</scope>
    <source>
        <strain evidence="5">ATCC 10895 / CBS 109.51 / FGSC 9923 / NRRL Y-1056</strain>
    </source>
</reference>
<evidence type="ECO:0000256" key="1">
    <source>
        <dbReference type="ARBA" id="ARBA00004123"/>
    </source>
</evidence>
<name>Q75EM8_EREGS</name>
<keyword evidence="5" id="KW-1185">Reference proteome</keyword>
<dbReference type="FunCoup" id="Q75EM8">
    <property type="interactions" value="970"/>
</dbReference>
<dbReference type="InParanoid" id="Q75EM8"/>
<dbReference type="PANTHER" id="PTHR19411:SF0">
    <property type="entry name" value="PROTEIN BUD31 HOMOLOG"/>
    <property type="match status" value="1"/>
</dbReference>
<reference evidence="4 5" key="1">
    <citation type="journal article" date="2004" name="Science">
        <title>The Ashbya gossypii genome as a tool for mapping the ancient Saccharomyces cerevisiae genome.</title>
        <authorList>
            <person name="Dietrich F.S."/>
            <person name="Voegeli S."/>
            <person name="Brachat S."/>
            <person name="Lerch A."/>
            <person name="Gates K."/>
            <person name="Steiner S."/>
            <person name="Mohr C."/>
            <person name="Pohlmann R."/>
            <person name="Luedi P."/>
            <person name="Choi S."/>
            <person name="Wing R.A."/>
            <person name="Flavier A."/>
            <person name="Gaffney T.D."/>
            <person name="Philippsen P."/>
        </authorList>
    </citation>
    <scope>NUCLEOTIDE SEQUENCE [LARGE SCALE GENOMIC DNA]</scope>
    <source>
        <strain evidence="5">ATCC 10895 / CBS 109.51 / FGSC 9923 / NRRL Y-1056</strain>
    </source>
</reference>
<dbReference type="eggNOG" id="KOG3404">
    <property type="taxonomic scope" value="Eukaryota"/>
</dbReference>
<dbReference type="EMBL" id="AE016814">
    <property type="protein sequence ID" value="AAS50416.2"/>
    <property type="molecule type" value="Genomic_DNA"/>
</dbReference>
<dbReference type="GO" id="GO:0000398">
    <property type="term" value="P:mRNA splicing, via spliceosome"/>
    <property type="evidence" value="ECO:0000318"/>
    <property type="project" value="GO_Central"/>
</dbReference>
<dbReference type="GO" id="GO:0005686">
    <property type="term" value="C:U2 snRNP"/>
    <property type="evidence" value="ECO:0007669"/>
    <property type="project" value="EnsemblFungi"/>
</dbReference>
<dbReference type="AlphaFoldDB" id="Q75EM8"/>
<comment type="subcellular location">
    <subcellularLocation>
        <location evidence="1">Nucleus</location>
    </subcellularLocation>
</comment>
<dbReference type="PRINTS" id="PR00322">
    <property type="entry name" value="G10"/>
</dbReference>
<dbReference type="Proteomes" id="UP000000591">
    <property type="component" value="Chromosome I"/>
</dbReference>
<dbReference type="OMA" id="FGTSCIC"/>
<dbReference type="Pfam" id="PF01125">
    <property type="entry name" value="BUD31"/>
    <property type="match status" value="1"/>
</dbReference>